<accession>A0A1B6NV32</accession>
<feature type="non-terminal residue" evidence="2">
    <location>
        <position position="62"/>
    </location>
</feature>
<gene>
    <name evidence="2" type="ORF">MGSAQ_001286</name>
</gene>
<sequence>MRTILSMLGKARLWILLTLAGSVIVVFNPFADPVVWRYQGSIDFGKFHRCIERDGSFGGVAG</sequence>
<keyword evidence="1" id="KW-1133">Transmembrane helix</keyword>
<comment type="caution">
    <text evidence="2">The sequence shown here is derived from an EMBL/GenBank/DDBJ whole genome shotgun (WGS) entry which is preliminary data.</text>
</comment>
<evidence type="ECO:0000313" key="2">
    <source>
        <dbReference type="EMBL" id="KTF07218.1"/>
    </source>
</evidence>
<dbReference type="EMBL" id="AYSL01000681">
    <property type="protein sequence ID" value="KTF07218.1"/>
    <property type="molecule type" value="Genomic_DNA"/>
</dbReference>
<proteinExistence type="predicted"/>
<keyword evidence="1" id="KW-0472">Membrane</keyword>
<reference evidence="2" key="1">
    <citation type="submission" date="2013-11" db="EMBL/GenBank/DDBJ databases">
        <title>Microbial diversity, functional groups and degradation webs in Northern and Southern Mediterranean and Red Sea marine crude oil polluted sites.</title>
        <authorList>
            <person name="Daffonchio D."/>
            <person name="Mapelli F."/>
            <person name="Ferrer M."/>
            <person name="Richter M."/>
            <person name="Cherif A."/>
            <person name="Malkawi H.I."/>
            <person name="Yakimov M.M."/>
            <person name="Abdel-Fattah Y.R."/>
            <person name="Blaghen M."/>
            <person name="Golyshin P.N."/>
            <person name="Kalogerakis N."/>
            <person name="Boon N."/>
            <person name="Magagnini M."/>
            <person name="Fava F."/>
        </authorList>
    </citation>
    <scope>NUCLEOTIDE SEQUENCE</scope>
</reference>
<name>A0A1B6NV32_9ZZZZ</name>
<feature type="transmembrane region" description="Helical" evidence="1">
    <location>
        <begin position="12"/>
        <end position="31"/>
    </location>
</feature>
<evidence type="ECO:0000256" key="1">
    <source>
        <dbReference type="SAM" id="Phobius"/>
    </source>
</evidence>
<organism evidence="2">
    <name type="scientific">marine sediment metagenome</name>
    <dbReference type="NCBI Taxonomy" id="412755"/>
    <lineage>
        <taxon>unclassified sequences</taxon>
        <taxon>metagenomes</taxon>
        <taxon>ecological metagenomes</taxon>
    </lineage>
</organism>
<protein>
    <submittedName>
        <fullName evidence="2">Secreted protein</fullName>
    </submittedName>
</protein>
<keyword evidence="1" id="KW-0812">Transmembrane</keyword>
<dbReference type="AlphaFoldDB" id="A0A1B6NV32"/>